<keyword evidence="4 8" id="KW-0479">Metal-binding</keyword>
<keyword evidence="11" id="KW-1185">Reference proteome</keyword>
<organism evidence="10 11">
    <name type="scientific">Porites lobata</name>
    <dbReference type="NCBI Taxonomy" id="104759"/>
    <lineage>
        <taxon>Eukaryota</taxon>
        <taxon>Metazoa</taxon>
        <taxon>Cnidaria</taxon>
        <taxon>Anthozoa</taxon>
        <taxon>Hexacorallia</taxon>
        <taxon>Scleractinia</taxon>
        <taxon>Fungiina</taxon>
        <taxon>Poritidae</taxon>
        <taxon>Porites</taxon>
    </lineage>
</organism>
<dbReference type="SUPFAM" id="SSF51069">
    <property type="entry name" value="Carbonic anhydrase"/>
    <property type="match status" value="1"/>
</dbReference>
<reference evidence="10 11" key="1">
    <citation type="submission" date="2022-05" db="EMBL/GenBank/DDBJ databases">
        <authorList>
            <consortium name="Genoscope - CEA"/>
            <person name="William W."/>
        </authorList>
    </citation>
    <scope>NUCLEOTIDE SEQUENCE [LARGE SCALE GENOMIC DNA]</scope>
</reference>
<proteinExistence type="inferred from homology"/>
<comment type="catalytic activity">
    <reaction evidence="7 8">
        <text>hydrogencarbonate + H(+) = CO2 + H2O</text>
        <dbReference type="Rhea" id="RHEA:10748"/>
        <dbReference type="ChEBI" id="CHEBI:15377"/>
        <dbReference type="ChEBI" id="CHEBI:15378"/>
        <dbReference type="ChEBI" id="CHEBI:16526"/>
        <dbReference type="ChEBI" id="CHEBI:17544"/>
        <dbReference type="EC" id="4.2.1.1"/>
    </reaction>
</comment>
<dbReference type="EMBL" id="CALNXK010000023">
    <property type="protein sequence ID" value="CAH3111118.1"/>
    <property type="molecule type" value="Genomic_DNA"/>
</dbReference>
<comment type="cofactor">
    <cofactor evidence="8">
        <name>Zn(2+)</name>
        <dbReference type="ChEBI" id="CHEBI:29105"/>
    </cofactor>
</comment>
<dbReference type="InterPro" id="IPR001148">
    <property type="entry name" value="CA_dom"/>
</dbReference>
<dbReference type="EC" id="4.2.1.1" evidence="3 8"/>
<gene>
    <name evidence="10" type="ORF">PLOB_00019832</name>
</gene>
<dbReference type="Gene3D" id="3.10.200.10">
    <property type="entry name" value="Alpha carbonic anhydrase"/>
    <property type="match status" value="1"/>
</dbReference>
<evidence type="ECO:0000256" key="2">
    <source>
        <dbReference type="ARBA" id="ARBA00010718"/>
    </source>
</evidence>
<dbReference type="PANTHER" id="PTHR18952">
    <property type="entry name" value="CARBONIC ANHYDRASE"/>
    <property type="match status" value="1"/>
</dbReference>
<protein>
    <recommendedName>
        <fullName evidence="3 8">Carbonic anhydrase</fullName>
        <ecNumber evidence="3 8">4.2.1.1</ecNumber>
    </recommendedName>
</protein>
<dbReference type="PROSITE" id="PS51144">
    <property type="entry name" value="ALPHA_CA_2"/>
    <property type="match status" value="1"/>
</dbReference>
<evidence type="ECO:0000256" key="4">
    <source>
        <dbReference type="ARBA" id="ARBA00022723"/>
    </source>
</evidence>
<evidence type="ECO:0000313" key="10">
    <source>
        <dbReference type="EMBL" id="CAH3111118.1"/>
    </source>
</evidence>
<feature type="non-terminal residue" evidence="10">
    <location>
        <position position="1"/>
    </location>
</feature>
<dbReference type="InterPro" id="IPR023561">
    <property type="entry name" value="Carbonic_anhydrase_a-class"/>
</dbReference>
<accession>A0ABN8NK73</accession>
<name>A0ABN8NK73_9CNID</name>
<evidence type="ECO:0000256" key="6">
    <source>
        <dbReference type="ARBA" id="ARBA00023239"/>
    </source>
</evidence>
<dbReference type="Pfam" id="PF00194">
    <property type="entry name" value="Carb_anhydrase"/>
    <property type="match status" value="1"/>
</dbReference>
<dbReference type="SMART" id="SM01057">
    <property type="entry name" value="Carb_anhydrase"/>
    <property type="match status" value="1"/>
</dbReference>
<dbReference type="InterPro" id="IPR018338">
    <property type="entry name" value="Carbonic_anhydrase_a-class_CS"/>
</dbReference>
<sequence>ASYGPSNSSLGPDNWEGVCATGMKQSPIDIKTNTAMCDSNLGGFTLVNYNTIPAGVNFTATNNGKGLTISFDSNVYNVSGGNLPGTFTTVQFHLHWGSNNSRGSEHTVDGMMYPAEIHFVSYNTKYSDIGESLSHSDGLAVLGVFIEVGASENQHYKKFLDQISHVMYKGNETTFSAFNLMDLLPTNMTKYFRYPGSLTTPTCNEAVTWSVFNDTVKISQAQIHVPSFVEEIKSIFFFTLQLDGLRSMKYNDTANIVNNYRPVQMLNSRQVKASFGMITTAPPVTTTASSVTTTAPSVTTDGVALKISNVVLVLVLLLGAAFFH</sequence>
<evidence type="ECO:0000256" key="5">
    <source>
        <dbReference type="ARBA" id="ARBA00022833"/>
    </source>
</evidence>
<feature type="domain" description="Alpha-carbonic anhydrase" evidence="9">
    <location>
        <begin position="1"/>
        <end position="275"/>
    </location>
</feature>
<keyword evidence="6 8" id="KW-0456">Lyase</keyword>
<comment type="similarity">
    <text evidence="2 8">Belongs to the alpha-carbonic anhydrase family.</text>
</comment>
<evidence type="ECO:0000259" key="9">
    <source>
        <dbReference type="PROSITE" id="PS51144"/>
    </source>
</evidence>
<dbReference type="CDD" id="cd00326">
    <property type="entry name" value="alpha_CA"/>
    <property type="match status" value="1"/>
</dbReference>
<evidence type="ECO:0000313" key="11">
    <source>
        <dbReference type="Proteomes" id="UP001159405"/>
    </source>
</evidence>
<comment type="function">
    <text evidence="1 8">Reversible hydration of carbon dioxide.</text>
</comment>
<dbReference type="PANTHER" id="PTHR18952:SF265">
    <property type="entry name" value="CARBONIC ANHYDRASE"/>
    <property type="match status" value="1"/>
</dbReference>
<evidence type="ECO:0000256" key="7">
    <source>
        <dbReference type="ARBA" id="ARBA00048348"/>
    </source>
</evidence>
<evidence type="ECO:0000256" key="1">
    <source>
        <dbReference type="ARBA" id="ARBA00002904"/>
    </source>
</evidence>
<dbReference type="Proteomes" id="UP001159405">
    <property type="component" value="Unassembled WGS sequence"/>
</dbReference>
<comment type="caution">
    <text evidence="10">The sequence shown here is derived from an EMBL/GenBank/DDBJ whole genome shotgun (WGS) entry which is preliminary data.</text>
</comment>
<keyword evidence="5 8" id="KW-0862">Zinc</keyword>
<dbReference type="InterPro" id="IPR036398">
    <property type="entry name" value="CA_dom_sf"/>
</dbReference>
<evidence type="ECO:0000256" key="3">
    <source>
        <dbReference type="ARBA" id="ARBA00012925"/>
    </source>
</evidence>
<dbReference type="PROSITE" id="PS00162">
    <property type="entry name" value="ALPHA_CA_1"/>
    <property type="match status" value="1"/>
</dbReference>
<evidence type="ECO:0000256" key="8">
    <source>
        <dbReference type="RuleBase" id="RU367011"/>
    </source>
</evidence>